<gene>
    <name evidence="1" type="ORF">OXU80_18245</name>
</gene>
<dbReference type="Proteomes" id="UP001163223">
    <property type="component" value="Chromosome"/>
</dbReference>
<evidence type="ECO:0000313" key="2">
    <source>
        <dbReference type="Proteomes" id="UP001163223"/>
    </source>
</evidence>
<protein>
    <submittedName>
        <fullName evidence="1">DUF3429 domain-containing protein</fullName>
    </submittedName>
</protein>
<proteinExistence type="predicted"/>
<name>A0ACD4NIX4_9HYPH</name>
<organism evidence="1 2">
    <name type="scientific">Antarcticirhabdus aurantiaca</name>
    <dbReference type="NCBI Taxonomy" id="2606717"/>
    <lineage>
        <taxon>Bacteria</taxon>
        <taxon>Pseudomonadati</taxon>
        <taxon>Pseudomonadota</taxon>
        <taxon>Alphaproteobacteria</taxon>
        <taxon>Hyphomicrobiales</taxon>
        <taxon>Aurantimonadaceae</taxon>
        <taxon>Antarcticirhabdus</taxon>
    </lineage>
</organism>
<evidence type="ECO:0000313" key="1">
    <source>
        <dbReference type="EMBL" id="WAJ26793.1"/>
    </source>
</evidence>
<sequence>MASRATGTLDEARFREPDAPRSSLERAAWWLGLAGLIPFFGMAGLLLYAGRDFIAFPQLVLALSGYGATILAFLGGIRWGAAIATGHPTGGGVLALSVLPSLAGWLILFAPAPWSFIAFAAVFACQGAWDIAAARRGTLPPWFGRLRLVLTAGAVLAMLVAAARTF</sequence>
<accession>A0ACD4NIX4</accession>
<dbReference type="EMBL" id="CP113520">
    <property type="protein sequence ID" value="WAJ26793.1"/>
    <property type="molecule type" value="Genomic_DNA"/>
</dbReference>
<keyword evidence="2" id="KW-1185">Reference proteome</keyword>
<reference evidence="1" key="1">
    <citation type="submission" date="2022-11" db="EMBL/GenBank/DDBJ databases">
        <title>beta-Carotene-producing bacterium, Jeongeuplla avenae sp. nov., alleviates the salt stress of Arabidopsis seedlings.</title>
        <authorList>
            <person name="Jiang L."/>
            <person name="Lee J."/>
        </authorList>
    </citation>
    <scope>NUCLEOTIDE SEQUENCE</scope>
    <source>
        <strain evidence="1">DY_R2A_6</strain>
    </source>
</reference>